<proteinExistence type="predicted"/>
<protein>
    <submittedName>
        <fullName evidence="1">Uncharacterized protein</fullName>
    </submittedName>
</protein>
<gene>
    <name evidence="1" type="ORF">CFAM422_004456</name>
</gene>
<dbReference type="AlphaFoldDB" id="A0A9P4XIU9"/>
<evidence type="ECO:0000313" key="1">
    <source>
        <dbReference type="EMBL" id="KAF3073879.1"/>
    </source>
</evidence>
<sequence>TALCYWASPDVLAAVLDIDRPFSVTETFYFCLVIRTDRRYSYQKPPLTIISTCQSRSLGNSPNSGKICKEKKNEKSLKAQWTEYAECRMQILVATESYLGLSPPRAQKNAQGYSCAVFVRNLGYCMDEYE</sequence>
<dbReference type="EMBL" id="QLNT01000006">
    <property type="protein sequence ID" value="KAF3073879.1"/>
    <property type="molecule type" value="Genomic_DNA"/>
</dbReference>
<reference evidence="1 2" key="1">
    <citation type="submission" date="2018-06" db="EMBL/GenBank/DDBJ databases">
        <title>Genome analysis of cellulolytic fungus Trichoderma lentiforme CFAM-422.</title>
        <authorList>
            <person name="Steindorff A.S."/>
            <person name="Formighieri E.F."/>
            <person name="Midorikawa G.E.O."/>
            <person name="Tamietti M.S."/>
            <person name="Ramos E.Z."/>
            <person name="Silva A.S."/>
            <person name="Bon E.P.S."/>
            <person name="Mendes T.D."/>
            <person name="Damaso M.C.T."/>
            <person name="Favaro L.C.L."/>
        </authorList>
    </citation>
    <scope>NUCLEOTIDE SEQUENCE [LARGE SCALE GENOMIC DNA]</scope>
    <source>
        <strain evidence="1 2">CFAM-422</strain>
    </source>
</reference>
<name>A0A9P4XIU9_9HYPO</name>
<feature type="non-terminal residue" evidence="1">
    <location>
        <position position="1"/>
    </location>
</feature>
<comment type="caution">
    <text evidence="1">The sequence shown here is derived from an EMBL/GenBank/DDBJ whole genome shotgun (WGS) entry which is preliminary data.</text>
</comment>
<evidence type="ECO:0000313" key="2">
    <source>
        <dbReference type="Proteomes" id="UP000801864"/>
    </source>
</evidence>
<accession>A0A9P4XIU9</accession>
<organism evidence="1 2">
    <name type="scientific">Trichoderma lentiforme</name>
    <dbReference type="NCBI Taxonomy" id="1567552"/>
    <lineage>
        <taxon>Eukaryota</taxon>
        <taxon>Fungi</taxon>
        <taxon>Dikarya</taxon>
        <taxon>Ascomycota</taxon>
        <taxon>Pezizomycotina</taxon>
        <taxon>Sordariomycetes</taxon>
        <taxon>Hypocreomycetidae</taxon>
        <taxon>Hypocreales</taxon>
        <taxon>Hypocreaceae</taxon>
        <taxon>Trichoderma</taxon>
    </lineage>
</organism>
<keyword evidence="2" id="KW-1185">Reference proteome</keyword>
<dbReference type="Proteomes" id="UP000801864">
    <property type="component" value="Unassembled WGS sequence"/>
</dbReference>